<evidence type="ECO:0000313" key="1">
    <source>
        <dbReference type="EMBL" id="MCP3733843.1"/>
    </source>
</evidence>
<dbReference type="AlphaFoldDB" id="A0A9X2KSI9"/>
<reference evidence="1" key="1">
    <citation type="submission" date="2022-05" db="EMBL/GenBank/DDBJ databases">
        <title>Sphingomonas sp. strain RP10 Genome sequencing and assembly.</title>
        <authorList>
            <person name="Kim I."/>
        </authorList>
    </citation>
    <scope>NUCLEOTIDE SEQUENCE</scope>
    <source>
        <strain evidence="1">RP10</strain>
    </source>
</reference>
<dbReference type="Proteomes" id="UP001139486">
    <property type="component" value="Unassembled WGS sequence"/>
</dbReference>
<sequence length="112" mass="12440">MLIPQAAGAYDIALSLTDSLYDTRRYRMKVSIPYSAVDAIHPGTVLIAAIAELALALRSNPSGKAPFEPDRMRALSDWLGGYCELQPLGRDIRRAAPHQMYTLIQQLLTYYA</sequence>
<accession>A0A9X2KSI9</accession>
<protein>
    <submittedName>
        <fullName evidence="1">Uncharacterized protein</fullName>
    </submittedName>
</protein>
<comment type="caution">
    <text evidence="1">The sequence shown here is derived from an EMBL/GenBank/DDBJ whole genome shotgun (WGS) entry which is preliminary data.</text>
</comment>
<gene>
    <name evidence="1" type="ORF">M9979_02990</name>
</gene>
<name>A0A9X2KSI9_9SPHN</name>
<proteinExistence type="predicted"/>
<dbReference type="EMBL" id="JAMLDY010000003">
    <property type="protein sequence ID" value="MCP3733843.1"/>
    <property type="molecule type" value="Genomic_DNA"/>
</dbReference>
<organism evidence="1 2">
    <name type="scientific">Sphingomonas liriopis</name>
    <dbReference type="NCBI Taxonomy" id="2949094"/>
    <lineage>
        <taxon>Bacteria</taxon>
        <taxon>Pseudomonadati</taxon>
        <taxon>Pseudomonadota</taxon>
        <taxon>Alphaproteobacteria</taxon>
        <taxon>Sphingomonadales</taxon>
        <taxon>Sphingomonadaceae</taxon>
        <taxon>Sphingomonas</taxon>
    </lineage>
</organism>
<dbReference type="RefSeq" id="WP_254287855.1">
    <property type="nucleotide sequence ID" value="NZ_JAMLDY010000003.1"/>
</dbReference>
<evidence type="ECO:0000313" key="2">
    <source>
        <dbReference type="Proteomes" id="UP001139486"/>
    </source>
</evidence>
<keyword evidence="2" id="KW-1185">Reference proteome</keyword>